<dbReference type="GO" id="GO:0000155">
    <property type="term" value="F:phosphorelay sensor kinase activity"/>
    <property type="evidence" value="ECO:0007669"/>
    <property type="project" value="InterPro"/>
</dbReference>
<dbReference type="Pfam" id="PF08447">
    <property type="entry name" value="PAS_3"/>
    <property type="match status" value="1"/>
</dbReference>
<dbReference type="Gene3D" id="3.30.450.20">
    <property type="entry name" value="PAS domain"/>
    <property type="match status" value="2"/>
</dbReference>
<dbReference type="SUPFAM" id="SSF55785">
    <property type="entry name" value="PYP-like sensor domain (PAS domain)"/>
    <property type="match status" value="2"/>
</dbReference>
<dbReference type="Pfam" id="PF00512">
    <property type="entry name" value="HisKA"/>
    <property type="match status" value="1"/>
</dbReference>
<proteinExistence type="predicted"/>
<accession>A0A2S0N7J6</accession>
<dbReference type="SUPFAM" id="SSF55874">
    <property type="entry name" value="ATPase domain of HSP90 chaperone/DNA topoisomerase II/histidine kinase"/>
    <property type="match status" value="1"/>
</dbReference>
<dbReference type="EC" id="2.7.13.3" evidence="2"/>
<dbReference type="AlphaFoldDB" id="A0A2S0N7J6"/>
<evidence type="ECO:0000256" key="3">
    <source>
        <dbReference type="ARBA" id="ARBA00022553"/>
    </source>
</evidence>
<dbReference type="SMART" id="SM00388">
    <property type="entry name" value="HisKA"/>
    <property type="match status" value="1"/>
</dbReference>
<gene>
    <name evidence="10" type="ORF">C6569_02850</name>
</gene>
<evidence type="ECO:0000256" key="2">
    <source>
        <dbReference type="ARBA" id="ARBA00012438"/>
    </source>
</evidence>
<dbReference type="EMBL" id="CP027668">
    <property type="protein sequence ID" value="AVO44086.1"/>
    <property type="molecule type" value="Genomic_DNA"/>
</dbReference>
<name>A0A2S0N7J6_9HYPH</name>
<evidence type="ECO:0000259" key="9">
    <source>
        <dbReference type="PROSITE" id="PS50112"/>
    </source>
</evidence>
<evidence type="ECO:0000256" key="5">
    <source>
        <dbReference type="ARBA" id="ARBA00022777"/>
    </source>
</evidence>
<evidence type="ECO:0000256" key="1">
    <source>
        <dbReference type="ARBA" id="ARBA00000085"/>
    </source>
</evidence>
<dbReference type="InterPro" id="IPR004358">
    <property type="entry name" value="Sig_transdc_His_kin-like_C"/>
</dbReference>
<evidence type="ECO:0000313" key="10">
    <source>
        <dbReference type="EMBL" id="AVO44086.1"/>
    </source>
</evidence>
<feature type="transmembrane region" description="Helical" evidence="7">
    <location>
        <begin position="63"/>
        <end position="84"/>
    </location>
</feature>
<sequence length="793" mass="85828">MTAIRRGWGSVSERKFRDSTGVPAMERSSAPSADALIHALRLNGFARSVDASFESWLAPYEPALRRLVPTLIIAFLVVMGAGALQQILNSRTEALVAVKADLDTAAAAIEIDLNQRVAATGGDATAAVQAAFDYTAPRIGAQAGRVMLATDPAGTIVAVAPASARARLLGKPLREVFAAIPPTTSSPTPVRLSTEEDAVVIVRPLAAPLAQFLVLRDTDEALGMWARNSLLTGTLFATTGLLLLVIGLAFHIQTMRAATADMINHNARATIDAALESGGCGLWDWEIGTSQMYWSASMFEILGIKGREGLVTFDELFPILHPEDGYLGGISQLTDLDPRNAVDFQFRMRHADGRWIWLRARGRGLTLAGVAHPRFVGIVVDITEQLELAARNAAADHRIREAIETISEAFVVCDDQDRIVVCNSKFRELNGLADDEARPGAGYRELLAAAGGGAKIKQGHILPTHDPDGSRNFEVELADGRWLQISERRTHCGGFVSVGTDITALKRHESHVTASEQRLRASVADLQKSQYALEMQTQQLAELAEKYSEQKTQAEEASRAKSEFLAHMSHELRTPLNAIIGFSEVMRDGHFGPLGAKKYLEYVRDIHASGHFLLSVIDDILDMARIEAGRLSLELSPTCLEETLEETMRVVSKMAADKEILMEAEVPGGMDLVADRRAIKQITLNLLSNAVKFTPRGGMISVRARKARGIIALAIEDTGIGIPRHAINKLGKPFEQVESQFSRNHQGSGLGLAIAKSLAEMHGGSLRIRSTFGRGTTVVVRLPVAGPKAKAEA</sequence>
<dbReference type="InterPro" id="IPR003594">
    <property type="entry name" value="HATPase_dom"/>
</dbReference>
<keyword evidence="7" id="KW-0812">Transmembrane</keyword>
<dbReference type="SMART" id="SM00086">
    <property type="entry name" value="PAC"/>
    <property type="match status" value="1"/>
</dbReference>
<feature type="coiled-coil region" evidence="6">
    <location>
        <begin position="526"/>
        <end position="560"/>
    </location>
</feature>
<dbReference type="InterPro" id="IPR036890">
    <property type="entry name" value="HATPase_C_sf"/>
</dbReference>
<organism evidence="10 11">
    <name type="scientific">Phreatobacter cathodiphilus</name>
    <dbReference type="NCBI Taxonomy" id="1868589"/>
    <lineage>
        <taxon>Bacteria</taxon>
        <taxon>Pseudomonadati</taxon>
        <taxon>Pseudomonadota</taxon>
        <taxon>Alphaproteobacteria</taxon>
        <taxon>Hyphomicrobiales</taxon>
        <taxon>Phreatobacteraceae</taxon>
        <taxon>Phreatobacter</taxon>
    </lineage>
</organism>
<dbReference type="OrthoDB" id="9801651at2"/>
<dbReference type="InterPro" id="IPR001610">
    <property type="entry name" value="PAC"/>
</dbReference>
<dbReference type="Pfam" id="PF12860">
    <property type="entry name" value="PAS_7"/>
    <property type="match status" value="1"/>
</dbReference>
<dbReference type="PANTHER" id="PTHR43047:SF72">
    <property type="entry name" value="OSMOSENSING HISTIDINE PROTEIN KINASE SLN1"/>
    <property type="match status" value="1"/>
</dbReference>
<evidence type="ECO:0000259" key="8">
    <source>
        <dbReference type="PROSITE" id="PS50109"/>
    </source>
</evidence>
<dbReference type="KEGG" id="phr:C6569_02850"/>
<dbReference type="CDD" id="cd16922">
    <property type="entry name" value="HATPase_EvgS-ArcB-TorS-like"/>
    <property type="match status" value="1"/>
</dbReference>
<dbReference type="PANTHER" id="PTHR43047">
    <property type="entry name" value="TWO-COMPONENT HISTIDINE PROTEIN KINASE"/>
    <property type="match status" value="1"/>
</dbReference>
<dbReference type="InterPro" id="IPR005467">
    <property type="entry name" value="His_kinase_dom"/>
</dbReference>
<dbReference type="Pfam" id="PF02518">
    <property type="entry name" value="HATPase_c"/>
    <property type="match status" value="1"/>
</dbReference>
<evidence type="ECO:0000256" key="6">
    <source>
        <dbReference type="SAM" id="Coils"/>
    </source>
</evidence>
<protein>
    <recommendedName>
        <fullName evidence="2">histidine kinase</fullName>
        <ecNumber evidence="2">2.7.13.3</ecNumber>
    </recommendedName>
</protein>
<evidence type="ECO:0000313" key="11">
    <source>
        <dbReference type="Proteomes" id="UP000237889"/>
    </source>
</evidence>
<feature type="domain" description="Histidine kinase" evidence="8">
    <location>
        <begin position="567"/>
        <end position="786"/>
    </location>
</feature>
<keyword evidence="6" id="KW-0175">Coiled coil</keyword>
<dbReference type="Gene3D" id="3.30.565.10">
    <property type="entry name" value="Histidine kinase-like ATPase, C-terminal domain"/>
    <property type="match status" value="1"/>
</dbReference>
<dbReference type="InterPro" id="IPR013655">
    <property type="entry name" value="PAS_fold_3"/>
</dbReference>
<keyword evidence="11" id="KW-1185">Reference proteome</keyword>
<comment type="catalytic activity">
    <reaction evidence="1">
        <text>ATP + protein L-histidine = ADP + protein N-phospho-L-histidine.</text>
        <dbReference type="EC" id="2.7.13.3"/>
    </reaction>
</comment>
<feature type="domain" description="PAS" evidence="9">
    <location>
        <begin position="395"/>
        <end position="436"/>
    </location>
</feature>
<dbReference type="PROSITE" id="PS50112">
    <property type="entry name" value="PAS"/>
    <property type="match status" value="1"/>
</dbReference>
<reference evidence="10 11" key="1">
    <citation type="submission" date="2018-03" db="EMBL/GenBank/DDBJ databases">
        <title>Genome sequencing of Phreatobacter sp.</title>
        <authorList>
            <person name="Kim S.-J."/>
            <person name="Heo J."/>
            <person name="Kwon S.-W."/>
        </authorList>
    </citation>
    <scope>NUCLEOTIDE SEQUENCE [LARGE SCALE GENOMIC DNA]</scope>
    <source>
        <strain evidence="10 11">S-12</strain>
    </source>
</reference>
<keyword evidence="4" id="KW-0808">Transferase</keyword>
<dbReference type="InterPro" id="IPR000014">
    <property type="entry name" value="PAS"/>
</dbReference>
<dbReference type="InterPro" id="IPR036097">
    <property type="entry name" value="HisK_dim/P_sf"/>
</dbReference>
<dbReference type="PROSITE" id="PS50109">
    <property type="entry name" value="HIS_KIN"/>
    <property type="match status" value="1"/>
</dbReference>
<feature type="transmembrane region" description="Helical" evidence="7">
    <location>
        <begin position="230"/>
        <end position="252"/>
    </location>
</feature>
<dbReference type="GO" id="GO:0005886">
    <property type="term" value="C:plasma membrane"/>
    <property type="evidence" value="ECO:0007669"/>
    <property type="project" value="TreeGrafter"/>
</dbReference>
<dbReference type="CDD" id="cd00082">
    <property type="entry name" value="HisKA"/>
    <property type="match status" value="1"/>
</dbReference>
<dbReference type="CDD" id="cd00130">
    <property type="entry name" value="PAS"/>
    <property type="match status" value="1"/>
</dbReference>
<dbReference type="SUPFAM" id="SSF47384">
    <property type="entry name" value="Homodimeric domain of signal transducing histidine kinase"/>
    <property type="match status" value="1"/>
</dbReference>
<dbReference type="GO" id="GO:0009927">
    <property type="term" value="F:histidine phosphotransfer kinase activity"/>
    <property type="evidence" value="ECO:0007669"/>
    <property type="project" value="TreeGrafter"/>
</dbReference>
<dbReference type="FunFam" id="3.30.565.10:FF:000006">
    <property type="entry name" value="Sensor histidine kinase WalK"/>
    <property type="match status" value="1"/>
</dbReference>
<dbReference type="InterPro" id="IPR035965">
    <property type="entry name" value="PAS-like_dom_sf"/>
</dbReference>
<evidence type="ECO:0000256" key="4">
    <source>
        <dbReference type="ARBA" id="ARBA00022679"/>
    </source>
</evidence>
<dbReference type="PRINTS" id="PR00344">
    <property type="entry name" value="BCTRLSENSOR"/>
</dbReference>
<dbReference type="Proteomes" id="UP000237889">
    <property type="component" value="Chromosome"/>
</dbReference>
<dbReference type="Gene3D" id="1.10.287.130">
    <property type="match status" value="1"/>
</dbReference>
<keyword evidence="5 10" id="KW-0418">Kinase</keyword>
<dbReference type="SMART" id="SM00387">
    <property type="entry name" value="HATPase_c"/>
    <property type="match status" value="1"/>
</dbReference>
<evidence type="ECO:0000256" key="7">
    <source>
        <dbReference type="SAM" id="Phobius"/>
    </source>
</evidence>
<keyword evidence="3" id="KW-0597">Phosphoprotein</keyword>
<dbReference type="InterPro" id="IPR003661">
    <property type="entry name" value="HisK_dim/P_dom"/>
</dbReference>
<keyword evidence="7" id="KW-0472">Membrane</keyword>
<keyword evidence="7" id="KW-1133">Transmembrane helix</keyword>